<dbReference type="InterPro" id="IPR025965">
    <property type="entry name" value="FlgD/Vpr_Ig-like"/>
</dbReference>
<evidence type="ECO:0000259" key="1">
    <source>
        <dbReference type="Pfam" id="PF13860"/>
    </source>
</evidence>
<dbReference type="Gene3D" id="2.60.40.4070">
    <property type="match status" value="1"/>
</dbReference>
<evidence type="ECO:0000313" key="2">
    <source>
        <dbReference type="EMBL" id="MCG2590353.1"/>
    </source>
</evidence>
<keyword evidence="3" id="KW-1185">Reference proteome</keyword>
<protein>
    <recommendedName>
        <fullName evidence="1">FlgD/Vpr Ig-like domain-containing protein</fullName>
    </recommendedName>
</protein>
<dbReference type="SUPFAM" id="SSF110296">
    <property type="entry name" value="Oligoxyloglucan reducing end-specific cellobiohydrolase"/>
    <property type="match status" value="2"/>
</dbReference>
<dbReference type="EMBL" id="JAKLWS010000031">
    <property type="protein sequence ID" value="MCG2590353.1"/>
    <property type="molecule type" value="Genomic_DNA"/>
</dbReference>
<dbReference type="InterPro" id="IPR015943">
    <property type="entry name" value="WD40/YVTN_repeat-like_dom_sf"/>
</dbReference>
<feature type="domain" description="FlgD/Vpr Ig-like" evidence="1">
    <location>
        <begin position="420"/>
        <end position="482"/>
    </location>
</feature>
<organism evidence="2 3">
    <name type="scientific">Rhodohalobacter sulfatireducens</name>
    <dbReference type="NCBI Taxonomy" id="2911366"/>
    <lineage>
        <taxon>Bacteria</taxon>
        <taxon>Pseudomonadati</taxon>
        <taxon>Balneolota</taxon>
        <taxon>Balneolia</taxon>
        <taxon>Balneolales</taxon>
        <taxon>Balneolaceae</taxon>
        <taxon>Rhodohalobacter</taxon>
    </lineage>
</organism>
<comment type="caution">
    <text evidence="2">The sequence shown here is derived from an EMBL/GenBank/DDBJ whole genome shotgun (WGS) entry which is preliminary data.</text>
</comment>
<dbReference type="Pfam" id="PF13860">
    <property type="entry name" value="FlgD_ig"/>
    <property type="match status" value="1"/>
</dbReference>
<dbReference type="CDD" id="cd15482">
    <property type="entry name" value="Sialidase_non-viral"/>
    <property type="match status" value="1"/>
</dbReference>
<name>A0ABS9KHM9_9BACT</name>
<accession>A0ABS9KHM9</accession>
<dbReference type="Gene3D" id="2.130.10.10">
    <property type="entry name" value="YVTN repeat-like/Quinoprotein amine dehydrogenase"/>
    <property type="match status" value="2"/>
</dbReference>
<reference evidence="2" key="2">
    <citation type="submission" date="2024-05" db="EMBL/GenBank/DDBJ databases">
        <title>Rhodohalobacter halophilus gen. nov., sp. nov., a moderately halophilic member of the family Balneolaceae.</title>
        <authorList>
            <person name="Xia J."/>
        </authorList>
    </citation>
    <scope>NUCLEOTIDE SEQUENCE</scope>
    <source>
        <strain evidence="2">WB101</strain>
    </source>
</reference>
<sequence>MEGNDQAVWIGPGLNAYGEFTGDIYVPANADSVFNGRGRVFSLEVQGTRILAGLGFTSTRGGSSVNAAQGYYQSNDSGNDWDFITFPLDEKADDSCDAASIGPPCDIEFEYGDTTYIRTRITVPEQSPPYEVDFYDQTILSVNWASGLLRSRDNGENWERIFLPPSNVSNLNPEESYGWVSVTPDDEVINRYDPRFDNNLLGFGLLIDDQQRVWVGTASGINVSENALTAPVDRIEWRHFSWNPESQEGLLSNWVVTIRQQPDTDRIWMTNWITDSENRDEYGIVYTDDEGETFHQFLEGVRANDIGFFDEDIYVAADNGLYISRDDGENWKRIPQISSPNTFIKPDARYFAVTSTEQNLWVGTSDGIASTSDGGENWEILRVDVPLSGGNQYQPDAPNVNSYAYPNPFSPTQHSVVRIKYRMKNPGPATIRIFDFGMNPVKTIRVPTVPSSGSYETAWNGLTESGRIASNGTYFYSIETSNGFTNGKILLLD</sequence>
<reference evidence="2" key="1">
    <citation type="submission" date="2022-01" db="EMBL/GenBank/DDBJ databases">
        <authorList>
            <person name="Wang Y."/>
        </authorList>
    </citation>
    <scope>NUCLEOTIDE SEQUENCE</scope>
    <source>
        <strain evidence="2">WB101</strain>
    </source>
</reference>
<gene>
    <name evidence="2" type="ORF">L6773_17385</name>
</gene>
<evidence type="ECO:0000313" key="3">
    <source>
        <dbReference type="Proteomes" id="UP001165366"/>
    </source>
</evidence>
<dbReference type="Proteomes" id="UP001165366">
    <property type="component" value="Unassembled WGS sequence"/>
</dbReference>
<proteinExistence type="predicted"/>